<dbReference type="KEGG" id="mtm:MYCTH_97150"/>
<organism evidence="1 2">
    <name type="scientific">Thermothelomyces thermophilus (strain ATCC 42464 / BCRC 31852 / DSM 1799)</name>
    <name type="common">Sporotrichum thermophile</name>
    <dbReference type="NCBI Taxonomy" id="573729"/>
    <lineage>
        <taxon>Eukaryota</taxon>
        <taxon>Fungi</taxon>
        <taxon>Dikarya</taxon>
        <taxon>Ascomycota</taxon>
        <taxon>Pezizomycotina</taxon>
        <taxon>Sordariomycetes</taxon>
        <taxon>Sordariomycetidae</taxon>
        <taxon>Sordariales</taxon>
        <taxon>Chaetomiaceae</taxon>
        <taxon>Thermothelomyces</taxon>
    </lineage>
</organism>
<dbReference type="OrthoDB" id="4570539at2759"/>
<dbReference type="OMA" id="CRTIYLE"/>
<dbReference type="GeneID" id="11513695"/>
<name>G2QKZ3_THET4</name>
<keyword evidence="2" id="KW-1185">Reference proteome</keyword>
<protein>
    <submittedName>
        <fullName evidence="1">Uncharacterized protein</fullName>
    </submittedName>
</protein>
<dbReference type="VEuPathDB" id="FungiDB:MYCTH_97150"/>
<evidence type="ECO:0000313" key="2">
    <source>
        <dbReference type="Proteomes" id="UP000007322"/>
    </source>
</evidence>
<dbReference type="EMBL" id="CP003007">
    <property type="protein sequence ID" value="AEO60625.1"/>
    <property type="molecule type" value="Genomic_DNA"/>
</dbReference>
<evidence type="ECO:0000313" key="1">
    <source>
        <dbReference type="EMBL" id="AEO60625.1"/>
    </source>
</evidence>
<sequence>MSDHLHRGLFASVLGELIVLNQSSCHPNLPGYEGQGLCCNRPWAYQDVGSETGSPRLTAGSILECHEYSHDLPLDRSNSLARAILREWRETVAYLASHIAPGRLELSLVCDLHRGEVELARLVVDGLCTLPRLRDCHLRLCEPRDSRLQQLAYEAVLKVRALGSVKHHRSSERTGSGPLALPRELLRLRILEYYTDLVTPDKEVLCAGKSVHFSPAGNDHRLTRPVAASAAAGTRRFHLVAPPTPFFLACRALYEDANLVFYNQNRFIIVDNPLDDPFASRERGDYKRVLCGQPVLEASRAPSLSRIPPTPRAGVCPFYSVSRPWDGHPALQDWDDTVEWVKDKLNLPALILRLVVAGHPWHGPENSYKITRADGKEVLATYNHMLHPLQRLNPATGQGLARSYAHLPWSLTWSHWAHEQQLNGRSSDWLESKDRELKKRAECIAEAECVIRSGARNRLVARS</sequence>
<dbReference type="Proteomes" id="UP000007322">
    <property type="component" value="Chromosome 6"/>
</dbReference>
<dbReference type="InParanoid" id="G2QKZ3"/>
<accession>G2QKZ3</accession>
<reference evidence="1 2" key="1">
    <citation type="journal article" date="2011" name="Nat. Biotechnol.">
        <title>Comparative genomic analysis of the thermophilic biomass-degrading fungi Myceliophthora thermophila and Thielavia terrestris.</title>
        <authorList>
            <person name="Berka R.M."/>
            <person name="Grigoriev I.V."/>
            <person name="Otillar R."/>
            <person name="Salamov A."/>
            <person name="Grimwood J."/>
            <person name="Reid I."/>
            <person name="Ishmael N."/>
            <person name="John T."/>
            <person name="Darmond C."/>
            <person name="Moisan M.-C."/>
            <person name="Henrissat B."/>
            <person name="Coutinho P.M."/>
            <person name="Lombard V."/>
            <person name="Natvig D.O."/>
            <person name="Lindquist E."/>
            <person name="Schmutz J."/>
            <person name="Lucas S."/>
            <person name="Harris P."/>
            <person name="Powlowski J."/>
            <person name="Bellemare A."/>
            <person name="Taylor D."/>
            <person name="Butler G."/>
            <person name="de Vries R.P."/>
            <person name="Allijn I.E."/>
            <person name="van den Brink J."/>
            <person name="Ushinsky S."/>
            <person name="Storms R."/>
            <person name="Powell A.J."/>
            <person name="Paulsen I.T."/>
            <person name="Elbourne L.D.H."/>
            <person name="Baker S.E."/>
            <person name="Magnuson J."/>
            <person name="LaBoissiere S."/>
            <person name="Clutterbuck A.J."/>
            <person name="Martinez D."/>
            <person name="Wogulis M."/>
            <person name="de Leon A.L."/>
            <person name="Rey M.W."/>
            <person name="Tsang A."/>
        </authorList>
    </citation>
    <scope>NUCLEOTIDE SEQUENCE [LARGE SCALE GENOMIC DNA]</scope>
    <source>
        <strain evidence="2">ATCC 42464 / BCRC 31852 / DSM 1799</strain>
    </source>
</reference>
<dbReference type="HOGENOM" id="CLU_021744_0_0_1"/>
<proteinExistence type="predicted"/>
<dbReference type="eggNOG" id="ENOG502SYM4">
    <property type="taxonomic scope" value="Eukaryota"/>
</dbReference>
<gene>
    <name evidence="1" type="ORF">MYCTH_97150</name>
</gene>
<dbReference type="RefSeq" id="XP_003665870.1">
    <property type="nucleotide sequence ID" value="XM_003665822.1"/>
</dbReference>
<dbReference type="AlphaFoldDB" id="G2QKZ3"/>